<organism evidence="1 2">
    <name type="scientific">Flavobacterium sediminilitoris</name>
    <dbReference type="NCBI Taxonomy" id="2024526"/>
    <lineage>
        <taxon>Bacteria</taxon>
        <taxon>Pseudomonadati</taxon>
        <taxon>Bacteroidota</taxon>
        <taxon>Flavobacteriia</taxon>
        <taxon>Flavobacteriales</taxon>
        <taxon>Flavobacteriaceae</taxon>
        <taxon>Flavobacterium</taxon>
    </lineage>
</organism>
<keyword evidence="2" id="KW-1185">Reference proteome</keyword>
<dbReference type="InterPro" id="IPR027417">
    <property type="entry name" value="P-loop_NTPase"/>
</dbReference>
<accession>A0ABY4HJ80</accession>
<gene>
    <name evidence="1" type="ORF">LXD69_10165</name>
</gene>
<dbReference type="Proteomes" id="UP000830454">
    <property type="component" value="Chromosome"/>
</dbReference>
<reference evidence="1" key="2">
    <citation type="submission" date="2022-04" db="EMBL/GenBank/DDBJ databases">
        <title>Complete Genome Sequence of Flavobacterium sediminilitoris YSM-43, Isolated from a Tidal Sediment.</title>
        <authorList>
            <person name="Lee P.A."/>
        </authorList>
    </citation>
    <scope>NUCLEOTIDE SEQUENCE</scope>
    <source>
        <strain evidence="1">YSM-43</strain>
    </source>
</reference>
<name>A0ABY4HJ80_9FLAO</name>
<dbReference type="Gene3D" id="3.40.50.300">
    <property type="entry name" value="P-loop containing nucleotide triphosphate hydrolases"/>
    <property type="match status" value="1"/>
</dbReference>
<dbReference type="RefSeq" id="WP_246915139.1">
    <property type="nucleotide sequence ID" value="NZ_CP090145.1"/>
</dbReference>
<evidence type="ECO:0008006" key="3">
    <source>
        <dbReference type="Google" id="ProtNLM"/>
    </source>
</evidence>
<proteinExistence type="predicted"/>
<protein>
    <recommendedName>
        <fullName evidence="3">Terminase family protein</fullName>
    </recommendedName>
</protein>
<sequence>MYKMQNPKNIKKIDLTVPQAHAFINMKQKNYWEWGRGSGKSTGLAYGARKQVVQMPRASFFLVGATYSQILSRTLPSTIEGLEMFNLYQDVDYVVGRCGKKHGFDMPFQPPNQWNNIIHWSNGAIHQLVSLDNPNTGRGLNSYGGIGDEAALLDPEKLYNNVKTTNRAQKEIFKNCSMLGAEIYASSTPINKKGKWFTDIEEEAKKRPDLYYFSKSNAFWNPHIRKNWFDEMKAEAPSELLYNAEILNIRPKEITDGFYANLNPDKHYYTDHNNTYLETIGINLNKQGNFNSNQDNDVLHNEPLIVSLDFGVFNSLVVSQLNSNEYRVLNSMWVKSPKLLDDLFIEQFIPYYRPHQNKTIYLYGGHDGNNHLPNSHLTLFEQVRDLLTNHGWTVIIMSRGAAATHFDKYLLLNAMLKGQRNLPRIRINESNNSDLIIALERAEAVESLSGVDKNKKDERNKEFPQQHATHLTDAFDIPIVTMYNDLFKGSNAFASEFGIRIS</sequence>
<reference evidence="1" key="1">
    <citation type="submission" date="2021-12" db="EMBL/GenBank/DDBJ databases">
        <authorList>
            <person name="Cha I.-T."/>
            <person name="Lee K.-E."/>
            <person name="Park S.-J."/>
        </authorList>
    </citation>
    <scope>NUCLEOTIDE SEQUENCE</scope>
    <source>
        <strain evidence="1">YSM-43</strain>
    </source>
</reference>
<dbReference type="EMBL" id="CP090145">
    <property type="protein sequence ID" value="UOX32416.1"/>
    <property type="molecule type" value="Genomic_DNA"/>
</dbReference>
<evidence type="ECO:0000313" key="2">
    <source>
        <dbReference type="Proteomes" id="UP000830454"/>
    </source>
</evidence>
<evidence type="ECO:0000313" key="1">
    <source>
        <dbReference type="EMBL" id="UOX32416.1"/>
    </source>
</evidence>